<organism evidence="1">
    <name type="scientific">Streptomyces sp. NBC_01401</name>
    <dbReference type="NCBI Taxonomy" id="2903854"/>
    <lineage>
        <taxon>Bacteria</taxon>
        <taxon>Bacillati</taxon>
        <taxon>Actinomycetota</taxon>
        <taxon>Actinomycetes</taxon>
        <taxon>Kitasatosporales</taxon>
        <taxon>Streptomycetaceae</taxon>
        <taxon>Streptomyces</taxon>
    </lineage>
</organism>
<sequence>MADSTRAGGSFSRWSSRSTLGLTDISTLPASGGALPARRKTWSRSSVSSRSALVSAVSTWADGLGPRPCSRRTT</sequence>
<proteinExistence type="predicted"/>
<protein>
    <submittedName>
        <fullName evidence="1">Uncharacterized protein</fullName>
    </submittedName>
</protein>
<dbReference type="AlphaFoldDB" id="A0AAU3GRK7"/>
<gene>
    <name evidence="1" type="ORF">OG626_12450</name>
</gene>
<name>A0AAU3GRK7_9ACTN</name>
<dbReference type="EMBL" id="CP109535">
    <property type="protein sequence ID" value="WTY95651.1"/>
    <property type="molecule type" value="Genomic_DNA"/>
</dbReference>
<evidence type="ECO:0000313" key="1">
    <source>
        <dbReference type="EMBL" id="WTY95651.1"/>
    </source>
</evidence>
<accession>A0AAU3GRK7</accession>
<reference evidence="1" key="1">
    <citation type="submission" date="2022-10" db="EMBL/GenBank/DDBJ databases">
        <title>The complete genomes of actinobacterial strains from the NBC collection.</title>
        <authorList>
            <person name="Joergensen T.S."/>
            <person name="Alvarez Arevalo M."/>
            <person name="Sterndorff E.B."/>
            <person name="Faurdal D."/>
            <person name="Vuksanovic O."/>
            <person name="Mourched A.-S."/>
            <person name="Charusanti P."/>
            <person name="Shaw S."/>
            <person name="Blin K."/>
            <person name="Weber T."/>
        </authorList>
    </citation>
    <scope>NUCLEOTIDE SEQUENCE</scope>
    <source>
        <strain evidence="1">NBC_01401</strain>
    </source>
</reference>